<comment type="caution">
    <text evidence="2">The sequence shown here is derived from an EMBL/GenBank/DDBJ whole genome shotgun (WGS) entry which is preliminary data.</text>
</comment>
<evidence type="ECO:0000259" key="1">
    <source>
        <dbReference type="Pfam" id="PF02538"/>
    </source>
</evidence>
<reference evidence="2 3" key="1">
    <citation type="journal article" date="2017" name="ISME J.">
        <title>Energy and carbon metabolisms in a deep terrestrial subsurface fluid microbial community.</title>
        <authorList>
            <person name="Momper L."/>
            <person name="Jungbluth S.P."/>
            <person name="Lee M.D."/>
            <person name="Amend J.P."/>
        </authorList>
    </citation>
    <scope>NUCLEOTIDE SEQUENCE [LARGE SCALE GENOMIC DNA]</scope>
    <source>
        <strain evidence="2">SURF_5</strain>
    </source>
</reference>
<dbReference type="AlphaFoldDB" id="A0A3A4NHH2"/>
<dbReference type="EMBL" id="QZKU01000143">
    <property type="protein sequence ID" value="RJP14524.1"/>
    <property type="molecule type" value="Genomic_DNA"/>
</dbReference>
<name>A0A3A4NHH2_ABYX5</name>
<gene>
    <name evidence="2" type="ORF">C4520_21200</name>
</gene>
<sequence>MNLFDPIKLEIFKNLFSSVADEMGVVLQRTGFSPNIKERLDFSCAVFDGAGEMVAQAAHIPVHLGSMPLSVKSAIESLEMEPGDVVILNDPFRGGTHLPDVTMVAPVFLDQNRPQFYVANRAHHADIGGLMPSSMPLSTSIYQEGLIIPPVKLVSRGKIQKDLLSVILANVRTPVEREGDISAQLAACETGSRRLFELHARYGLTELRTAASALMDYAETLMRHTIGGIPDGVYSFEDFLDDDGLGAERIPIRVAVTIQRDTASVDFTGSAPQVAGCVNAVFAITVSCVFYVFRCLTDEMVPSNAGCLRPIRVSVPEHSVVNAAPPAAVVGGNVETSQRIVDVLLGALSAAMPEKIPAASCGSMNNVSIGGYDCIRNRMFTYYETLAGGMGARPQKDGLDAVHTHMTNTMNTPVEVIETTYPLKVVQYAIRPGSGGRGRRNGGNGLVREYELLCASEVSVLSERRLFAPYGIAGGEAGRKGENLIFKDGHWQSLPPKINMQCSAGSRLRIMTPGGGGYG</sequence>
<organism evidence="2 3">
    <name type="scientific">Abyssobacteria bacterium (strain SURF_5)</name>
    <dbReference type="NCBI Taxonomy" id="2093360"/>
    <lineage>
        <taxon>Bacteria</taxon>
        <taxon>Pseudomonadati</taxon>
        <taxon>Candidatus Hydrogenedentota</taxon>
        <taxon>Candidatus Abyssobacteria</taxon>
    </lineage>
</organism>
<dbReference type="PANTHER" id="PTHR11365:SF23">
    <property type="entry name" value="HYPOTHETICAL 5-OXOPROLINASE (EUROFUNG)-RELATED"/>
    <property type="match status" value="1"/>
</dbReference>
<dbReference type="GO" id="GO:0017168">
    <property type="term" value="F:5-oxoprolinase (ATP-hydrolyzing) activity"/>
    <property type="evidence" value="ECO:0007669"/>
    <property type="project" value="TreeGrafter"/>
</dbReference>
<dbReference type="PANTHER" id="PTHR11365">
    <property type="entry name" value="5-OXOPROLINASE RELATED"/>
    <property type="match status" value="1"/>
</dbReference>
<dbReference type="GO" id="GO:0006749">
    <property type="term" value="P:glutathione metabolic process"/>
    <property type="evidence" value="ECO:0007669"/>
    <property type="project" value="TreeGrafter"/>
</dbReference>
<dbReference type="Pfam" id="PF02538">
    <property type="entry name" value="Hydantoinase_B"/>
    <property type="match status" value="1"/>
</dbReference>
<proteinExistence type="predicted"/>
<dbReference type="InterPro" id="IPR045079">
    <property type="entry name" value="Oxoprolinase-like"/>
</dbReference>
<accession>A0A3A4NHH2</accession>
<protein>
    <submittedName>
        <fullName evidence="2">Hydantoinase B/oxoprolinase family protein</fullName>
    </submittedName>
</protein>
<evidence type="ECO:0000313" key="3">
    <source>
        <dbReference type="Proteomes" id="UP000265882"/>
    </source>
</evidence>
<evidence type="ECO:0000313" key="2">
    <source>
        <dbReference type="EMBL" id="RJP14524.1"/>
    </source>
</evidence>
<dbReference type="InterPro" id="IPR003692">
    <property type="entry name" value="Hydantoinase_B"/>
</dbReference>
<dbReference type="GO" id="GO:0005829">
    <property type="term" value="C:cytosol"/>
    <property type="evidence" value="ECO:0007669"/>
    <property type="project" value="TreeGrafter"/>
</dbReference>
<dbReference type="Proteomes" id="UP000265882">
    <property type="component" value="Unassembled WGS sequence"/>
</dbReference>
<feature type="domain" description="Hydantoinase B/oxoprolinase" evidence="1">
    <location>
        <begin position="5"/>
        <end position="519"/>
    </location>
</feature>